<feature type="binding site" evidence="7">
    <location>
        <position position="357"/>
    </location>
    <ligand>
        <name>Zn(2+)</name>
        <dbReference type="ChEBI" id="CHEBI:29105"/>
        <note>catalytic</note>
    </ligand>
</feature>
<dbReference type="InterPro" id="IPR027057">
    <property type="entry name" value="CAXX_Prtase_1"/>
</dbReference>
<feature type="binding site" evidence="7">
    <location>
        <position position="282"/>
    </location>
    <ligand>
        <name>Zn(2+)</name>
        <dbReference type="ChEBI" id="CHEBI:29105"/>
        <note>catalytic</note>
    </ligand>
</feature>
<dbReference type="Pfam" id="PF16491">
    <property type="entry name" value="Peptidase_M48_N"/>
    <property type="match status" value="1"/>
</dbReference>
<feature type="domain" description="Peptidase M48" evidence="10">
    <location>
        <begin position="209"/>
        <end position="415"/>
    </location>
</feature>
<feature type="transmembrane region" description="Helical" evidence="9">
    <location>
        <begin position="64"/>
        <end position="83"/>
    </location>
</feature>
<feature type="binding site" evidence="7">
    <location>
        <position position="278"/>
    </location>
    <ligand>
        <name>Zn(2+)</name>
        <dbReference type="ChEBI" id="CHEBI:29105"/>
        <note>catalytic</note>
    </ligand>
</feature>
<keyword evidence="9" id="KW-0472">Membrane</keyword>
<dbReference type="Pfam" id="PF01435">
    <property type="entry name" value="Peptidase_M48"/>
    <property type="match status" value="1"/>
</dbReference>
<sequence length="425" mass="49513">MLKKGFWIGVGLFILYAVGIWWYLFYASPQEIPNAIRGSVADPNTFMTNQEIELSYEYSRLKHFFFFIITPFEWILYAVIIIFPLSKTFKQWANEITKFKFFQVMIYVFAFSFTLFVTMLPLKWFSYQISISYGVSVTPFSVWMRDNITSFLLNYIMLVAIALWLNWIMNRSPNKWWIYSWFLSIPFTFSVIFIQPVLIDPLYNDFSTLQNKELESEILSLAQEANIPAEHVYEVKMSAKTNSLNAYVNGIGPNTRIVLWDTTLAKLNKGSILFIMAHEMAHYVYKHVLLGVSLSILFSFIGFWIVGKIVKGIKERFEESLHINGNNLLVLPIVLMIFSILIFISSPISNYVSREMERAADSYAIELTEDKDAAISAFQQLTTSGLSEVQPPTLVYWFRYRHPSMLERIGKLSYMSEEKSFTNQK</sequence>
<evidence type="ECO:0000256" key="1">
    <source>
        <dbReference type="ARBA" id="ARBA00022670"/>
    </source>
</evidence>
<evidence type="ECO:0000256" key="7">
    <source>
        <dbReference type="PIRSR" id="PIRSR627057-2"/>
    </source>
</evidence>
<feature type="domain" description="CAAX prenyl protease 1 N-terminal" evidence="11">
    <location>
        <begin position="45"/>
        <end position="204"/>
    </location>
</feature>
<comment type="caution">
    <text evidence="12">The sequence shown here is derived from an EMBL/GenBank/DDBJ whole genome shotgun (WGS) entry which is preliminary data.</text>
</comment>
<comment type="similarity">
    <text evidence="8">Belongs to the peptidase M48 family.</text>
</comment>
<evidence type="ECO:0000256" key="4">
    <source>
        <dbReference type="ARBA" id="ARBA00022833"/>
    </source>
</evidence>
<dbReference type="STRING" id="1305675.BFG57_16050"/>
<feature type="transmembrane region" description="Helical" evidence="9">
    <location>
        <begin position="288"/>
        <end position="307"/>
    </location>
</feature>
<feature type="transmembrane region" description="Helical" evidence="9">
    <location>
        <begin position="104"/>
        <end position="127"/>
    </location>
</feature>
<gene>
    <name evidence="12" type="ORF">BFG57_16050</name>
</gene>
<evidence type="ECO:0000313" key="12">
    <source>
        <dbReference type="EMBL" id="OEH92420.1"/>
    </source>
</evidence>
<dbReference type="Gene3D" id="3.30.2010.10">
    <property type="entry name" value="Metalloproteases ('zincins'), catalytic domain"/>
    <property type="match status" value="1"/>
</dbReference>
<comment type="cofactor">
    <cofactor evidence="7 8">
        <name>Zn(2+)</name>
        <dbReference type="ChEBI" id="CHEBI:29105"/>
    </cofactor>
    <text evidence="7 8">Binds 1 zinc ion per subunit.</text>
</comment>
<keyword evidence="3 8" id="KW-0378">Hydrolase</keyword>
<dbReference type="AlphaFoldDB" id="A0A1E5LED2"/>
<feature type="transmembrane region" description="Helical" evidence="9">
    <location>
        <begin position="5"/>
        <end position="24"/>
    </location>
</feature>
<evidence type="ECO:0000256" key="9">
    <source>
        <dbReference type="SAM" id="Phobius"/>
    </source>
</evidence>
<keyword evidence="5 8" id="KW-0482">Metalloprotease</keyword>
<evidence type="ECO:0000256" key="2">
    <source>
        <dbReference type="ARBA" id="ARBA00022723"/>
    </source>
</evidence>
<dbReference type="InterPro" id="IPR001915">
    <property type="entry name" value="Peptidase_M48"/>
</dbReference>
<keyword evidence="9" id="KW-1133">Transmembrane helix</keyword>
<dbReference type="Proteomes" id="UP000095209">
    <property type="component" value="Unassembled WGS sequence"/>
</dbReference>
<dbReference type="GO" id="GO:0046872">
    <property type="term" value="F:metal ion binding"/>
    <property type="evidence" value="ECO:0007669"/>
    <property type="project" value="UniProtKB-KW"/>
</dbReference>
<dbReference type="GO" id="GO:0071586">
    <property type="term" value="P:CAAX-box protein processing"/>
    <property type="evidence" value="ECO:0007669"/>
    <property type="project" value="InterPro"/>
</dbReference>
<feature type="active site" description="Proton donor" evidence="6">
    <location>
        <position position="361"/>
    </location>
</feature>
<feature type="active site" evidence="6">
    <location>
        <position position="279"/>
    </location>
</feature>
<evidence type="ECO:0000259" key="10">
    <source>
        <dbReference type="Pfam" id="PF01435"/>
    </source>
</evidence>
<reference evidence="12 13" key="1">
    <citation type="submission" date="2016-08" db="EMBL/GenBank/DDBJ databases">
        <title>Genome of Bacillus solimangrovi GH2-4.</title>
        <authorList>
            <person name="Lim S."/>
            <person name="Kim B.-C."/>
        </authorList>
    </citation>
    <scope>NUCLEOTIDE SEQUENCE [LARGE SCALE GENOMIC DNA]</scope>
    <source>
        <strain evidence="12 13">GH2-4</strain>
    </source>
</reference>
<dbReference type="CDD" id="cd07343">
    <property type="entry name" value="M48A_Zmpste24p_like"/>
    <property type="match status" value="1"/>
</dbReference>
<dbReference type="EMBL" id="MJEH01000029">
    <property type="protein sequence ID" value="OEH92420.1"/>
    <property type="molecule type" value="Genomic_DNA"/>
</dbReference>
<dbReference type="InterPro" id="IPR032456">
    <property type="entry name" value="Peptidase_M48_N"/>
</dbReference>
<proteinExistence type="inferred from homology"/>
<evidence type="ECO:0000259" key="11">
    <source>
        <dbReference type="Pfam" id="PF16491"/>
    </source>
</evidence>
<dbReference type="GO" id="GO:0004222">
    <property type="term" value="F:metalloendopeptidase activity"/>
    <property type="evidence" value="ECO:0007669"/>
    <property type="project" value="InterPro"/>
</dbReference>
<keyword evidence="1 8" id="KW-0645">Protease</keyword>
<evidence type="ECO:0000256" key="3">
    <source>
        <dbReference type="ARBA" id="ARBA00022801"/>
    </source>
</evidence>
<feature type="transmembrane region" description="Helical" evidence="9">
    <location>
        <begin position="328"/>
        <end position="348"/>
    </location>
</feature>
<keyword evidence="9" id="KW-0812">Transmembrane</keyword>
<organism evidence="12 13">
    <name type="scientific">Bacillus solimangrovi</name>
    <dbReference type="NCBI Taxonomy" id="1305675"/>
    <lineage>
        <taxon>Bacteria</taxon>
        <taxon>Bacillati</taxon>
        <taxon>Bacillota</taxon>
        <taxon>Bacilli</taxon>
        <taxon>Bacillales</taxon>
        <taxon>Bacillaceae</taxon>
        <taxon>Bacillus</taxon>
    </lineage>
</organism>
<feature type="transmembrane region" description="Helical" evidence="9">
    <location>
        <begin position="176"/>
        <end position="199"/>
    </location>
</feature>
<accession>A0A1E5LED2</accession>
<evidence type="ECO:0000256" key="5">
    <source>
        <dbReference type="ARBA" id="ARBA00023049"/>
    </source>
</evidence>
<name>A0A1E5LED2_9BACI</name>
<keyword evidence="2 7" id="KW-0479">Metal-binding</keyword>
<feature type="transmembrane region" description="Helical" evidence="9">
    <location>
        <begin position="147"/>
        <end position="169"/>
    </location>
</feature>
<keyword evidence="13" id="KW-1185">Reference proteome</keyword>
<evidence type="ECO:0000256" key="8">
    <source>
        <dbReference type="RuleBase" id="RU003983"/>
    </source>
</evidence>
<protein>
    <submittedName>
        <fullName evidence="12">Peptidase M48</fullName>
    </submittedName>
</protein>
<keyword evidence="4 7" id="KW-0862">Zinc</keyword>
<dbReference type="FunFam" id="3.30.2010.10:FF:000010">
    <property type="entry name" value="M48 family peptidase"/>
    <property type="match status" value="1"/>
</dbReference>
<evidence type="ECO:0000313" key="13">
    <source>
        <dbReference type="Proteomes" id="UP000095209"/>
    </source>
</evidence>
<evidence type="ECO:0000256" key="6">
    <source>
        <dbReference type="PIRSR" id="PIRSR627057-1"/>
    </source>
</evidence>
<dbReference type="PANTHER" id="PTHR10120">
    <property type="entry name" value="CAAX PRENYL PROTEASE 1"/>
    <property type="match status" value="1"/>
</dbReference>